<evidence type="ECO:0000256" key="4">
    <source>
        <dbReference type="HAMAP-Rule" id="MF_00923"/>
    </source>
</evidence>
<dbReference type="PANTHER" id="PTHR34512:SF30">
    <property type="entry name" value="OUTER MEMBRANE PROTEIN ASSEMBLY FACTOR BAMB"/>
    <property type="match status" value="1"/>
</dbReference>
<dbReference type="STRING" id="1188319.OYT1_01688"/>
<dbReference type="NCBIfam" id="TIGR03300">
    <property type="entry name" value="assembly_YfgL"/>
    <property type="match status" value="1"/>
</dbReference>
<comment type="function">
    <text evidence="4">Part of the outer membrane protein assembly complex, which is involved in assembly and insertion of beta-barrel proteins into the outer membrane.</text>
</comment>
<keyword evidence="4" id="KW-0449">Lipoprotein</keyword>
<dbReference type="Proteomes" id="UP000033070">
    <property type="component" value="Chromosome"/>
</dbReference>
<dbReference type="AlphaFoldDB" id="A0A2Z6GAA4"/>
<sequence>MRRLFAVGMLCGLAGCSGVQHTIKDWFSSDRAKDNLPAALVQFGERAAFTVRWQQNVGEIGNNPLAPVVTADAVYAANGKGELYRLSRNDGKQAWHVNAGFEISGGVGAGEGLLLVGGAKGELAAFGEDGKLRWQVKVTSEVMSAPQVAEGVVVVRTGDGRIAGLDAANGKQLWNYLRATPSLIVRSHAGVAVQRNAVFAGFAGGKLAALDLKTGALLWETAVSQPRGNTELERISDVTSTPVVDDEQVCAIAFQGRLACFDIVQGSLLWSRDISSDKGLYLLRKFLYVTDANGGVLALEKSSGSTVWKNEQLSYRKTSVATPLGDWLVVGDLEGYVHALSREDGSFASRLKTDGSAILVEPVEFDKGVLVQTRAGGLYSFALH</sequence>
<dbReference type="PANTHER" id="PTHR34512">
    <property type="entry name" value="CELL SURFACE PROTEIN"/>
    <property type="match status" value="1"/>
</dbReference>
<dbReference type="GO" id="GO:0009279">
    <property type="term" value="C:cell outer membrane"/>
    <property type="evidence" value="ECO:0007669"/>
    <property type="project" value="UniProtKB-SubCell"/>
</dbReference>
<evidence type="ECO:0000256" key="1">
    <source>
        <dbReference type="ARBA" id="ARBA00022729"/>
    </source>
</evidence>
<comment type="subunit">
    <text evidence="4">Part of the Bam complex.</text>
</comment>
<keyword evidence="1 4" id="KW-0732">Signal</keyword>
<keyword evidence="2 4" id="KW-0472">Membrane</keyword>
<keyword evidence="7" id="KW-1185">Reference proteome</keyword>
<keyword evidence="4" id="KW-0564">Palmitate</keyword>
<dbReference type="GO" id="GO:0043165">
    <property type="term" value="P:Gram-negative-bacterium-type cell outer membrane assembly"/>
    <property type="evidence" value="ECO:0007669"/>
    <property type="project" value="UniProtKB-UniRule"/>
</dbReference>
<name>A0A2Z6GAA4_9PROT</name>
<dbReference type="GO" id="GO:0051205">
    <property type="term" value="P:protein insertion into membrane"/>
    <property type="evidence" value="ECO:0007669"/>
    <property type="project" value="UniProtKB-UniRule"/>
</dbReference>
<evidence type="ECO:0000256" key="2">
    <source>
        <dbReference type="ARBA" id="ARBA00023136"/>
    </source>
</evidence>
<dbReference type="SUPFAM" id="SSF50998">
    <property type="entry name" value="Quinoprotein alcohol dehydrogenase-like"/>
    <property type="match status" value="1"/>
</dbReference>
<evidence type="ECO:0000256" key="3">
    <source>
        <dbReference type="ARBA" id="ARBA00023237"/>
    </source>
</evidence>
<dbReference type="KEGG" id="fam:OYT1_ch0819"/>
<dbReference type="InterPro" id="IPR002372">
    <property type="entry name" value="PQQ_rpt_dom"/>
</dbReference>
<dbReference type="PROSITE" id="PS51257">
    <property type="entry name" value="PROKAR_LIPOPROTEIN"/>
    <property type="match status" value="1"/>
</dbReference>
<comment type="subcellular location">
    <subcellularLocation>
        <location evidence="4">Cell outer membrane</location>
        <topology evidence="4">Lipid-anchor</topology>
    </subcellularLocation>
</comment>
<feature type="domain" description="Pyrrolo-quinoline quinone repeat" evidence="5">
    <location>
        <begin position="80"/>
        <end position="310"/>
    </location>
</feature>
<dbReference type="Gene3D" id="2.130.10.10">
    <property type="entry name" value="YVTN repeat-like/Quinoprotein amine dehydrogenase"/>
    <property type="match status" value="1"/>
</dbReference>
<dbReference type="SMART" id="SM00564">
    <property type="entry name" value="PQQ"/>
    <property type="match status" value="6"/>
</dbReference>
<dbReference type="InterPro" id="IPR018391">
    <property type="entry name" value="PQQ_b-propeller_rpt"/>
</dbReference>
<dbReference type="OrthoDB" id="5173551at2"/>
<dbReference type="InterPro" id="IPR015943">
    <property type="entry name" value="WD40/YVTN_repeat-like_dom_sf"/>
</dbReference>
<comment type="similarity">
    <text evidence="4">Belongs to the BamB family.</text>
</comment>
<evidence type="ECO:0000259" key="5">
    <source>
        <dbReference type="Pfam" id="PF13360"/>
    </source>
</evidence>
<dbReference type="Pfam" id="PF13360">
    <property type="entry name" value="PQQ_2"/>
    <property type="match status" value="1"/>
</dbReference>
<proteinExistence type="inferred from homology"/>
<dbReference type="RefSeq" id="WP_062626863.1">
    <property type="nucleotide sequence ID" value="NZ_AP018738.1"/>
</dbReference>
<keyword evidence="3 4" id="KW-0998">Cell outer membrane</keyword>
<dbReference type="HAMAP" id="MF_00923">
    <property type="entry name" value="OM_assembly_BamB"/>
    <property type="match status" value="1"/>
</dbReference>
<dbReference type="EMBL" id="AP018738">
    <property type="protein sequence ID" value="BBE50382.1"/>
    <property type="molecule type" value="Genomic_DNA"/>
</dbReference>
<reference evidence="6 7" key="1">
    <citation type="submission" date="2018-06" db="EMBL/GenBank/DDBJ databases">
        <title>OYT1 Genome Sequencing.</title>
        <authorList>
            <person name="Kato S."/>
            <person name="Itoh T."/>
            <person name="Ohkuma M."/>
        </authorList>
    </citation>
    <scope>NUCLEOTIDE SEQUENCE [LARGE SCALE GENOMIC DNA]</scope>
    <source>
        <strain evidence="6 7">OYT1</strain>
    </source>
</reference>
<accession>A0A2Z6GAA4</accession>
<protein>
    <recommendedName>
        <fullName evidence="4">Outer membrane protein assembly factor BamB</fullName>
    </recommendedName>
</protein>
<organism evidence="6 7">
    <name type="scientific">Ferriphaselus amnicola</name>
    <dbReference type="NCBI Taxonomy" id="1188319"/>
    <lineage>
        <taxon>Bacteria</taxon>
        <taxon>Pseudomonadati</taxon>
        <taxon>Pseudomonadota</taxon>
        <taxon>Betaproteobacteria</taxon>
        <taxon>Nitrosomonadales</taxon>
        <taxon>Gallionellaceae</taxon>
        <taxon>Ferriphaselus</taxon>
    </lineage>
</organism>
<evidence type="ECO:0000313" key="7">
    <source>
        <dbReference type="Proteomes" id="UP000033070"/>
    </source>
</evidence>
<gene>
    <name evidence="4" type="primary">bamB</name>
    <name evidence="6" type="ORF">OYT1_ch0819</name>
</gene>
<evidence type="ECO:0000313" key="6">
    <source>
        <dbReference type="EMBL" id="BBE50382.1"/>
    </source>
</evidence>
<dbReference type="InterPro" id="IPR011047">
    <property type="entry name" value="Quinoprotein_ADH-like_sf"/>
</dbReference>
<dbReference type="InterPro" id="IPR017687">
    <property type="entry name" value="BamB"/>
</dbReference>